<dbReference type="EMBL" id="LQRT01000002">
    <property type="protein sequence ID" value="KZS42605.1"/>
    <property type="molecule type" value="Genomic_DNA"/>
</dbReference>
<evidence type="ECO:0000256" key="6">
    <source>
        <dbReference type="SAM" id="Phobius"/>
    </source>
</evidence>
<reference evidence="8 9" key="1">
    <citation type="submission" date="2016-01" db="EMBL/GenBank/DDBJ databases">
        <title>The draft genome sequence of Aquimarina sp. RZW4-3-2.</title>
        <authorList>
            <person name="Wang Y."/>
        </authorList>
    </citation>
    <scope>NUCLEOTIDE SEQUENCE [LARGE SCALE GENOMIC DNA]</scope>
    <source>
        <strain evidence="8 9">RZW4-3-2</strain>
    </source>
</reference>
<dbReference type="RefSeq" id="WP_066310639.1">
    <property type="nucleotide sequence ID" value="NZ_LQRT01000002.1"/>
</dbReference>
<name>A0A163CNQ5_9FLAO</name>
<feature type="domain" description="RDD" evidence="7">
    <location>
        <begin position="9"/>
        <end position="128"/>
    </location>
</feature>
<keyword evidence="2" id="KW-1003">Cell membrane</keyword>
<keyword evidence="4 6" id="KW-1133">Transmembrane helix</keyword>
<dbReference type="Pfam" id="PF06271">
    <property type="entry name" value="RDD"/>
    <property type="match status" value="1"/>
</dbReference>
<dbReference type="AlphaFoldDB" id="A0A163CNQ5"/>
<evidence type="ECO:0000259" key="7">
    <source>
        <dbReference type="Pfam" id="PF06271"/>
    </source>
</evidence>
<dbReference type="PANTHER" id="PTHR36115:SF9">
    <property type="entry name" value="LMO1584 PROTEIN"/>
    <property type="match status" value="1"/>
</dbReference>
<sequence length="141" mass="15731">MNTITQTEYPSIFDRVKAIIVDSIILIILMVVVTDIFSSFEHIPDSARIIAFIIIFGLYDPILTSFFGGTIGHKVIGIRVKQLDNPEKNILLHMAILRYLVKALLGWISLLTVSSNEKKQAIHDSFAGSIVVYSAKQNSKP</sequence>
<keyword evidence="3 6" id="KW-0812">Transmembrane</keyword>
<comment type="subcellular location">
    <subcellularLocation>
        <location evidence="1">Cell membrane</location>
        <topology evidence="1">Multi-pass membrane protein</topology>
    </subcellularLocation>
</comment>
<keyword evidence="5 6" id="KW-0472">Membrane</keyword>
<keyword evidence="9" id="KW-1185">Reference proteome</keyword>
<organism evidence="8 9">
    <name type="scientific">Aquimarina aggregata</name>
    <dbReference type="NCBI Taxonomy" id="1642818"/>
    <lineage>
        <taxon>Bacteria</taxon>
        <taxon>Pseudomonadati</taxon>
        <taxon>Bacteroidota</taxon>
        <taxon>Flavobacteriia</taxon>
        <taxon>Flavobacteriales</taxon>
        <taxon>Flavobacteriaceae</taxon>
        <taxon>Aquimarina</taxon>
    </lineage>
</organism>
<gene>
    <name evidence="8" type="ORF">AWE51_03935</name>
</gene>
<dbReference type="InterPro" id="IPR010432">
    <property type="entry name" value="RDD"/>
</dbReference>
<dbReference type="PANTHER" id="PTHR36115">
    <property type="entry name" value="PROLINE-RICH ANTIGEN HOMOLOG-RELATED"/>
    <property type="match status" value="1"/>
</dbReference>
<evidence type="ECO:0000313" key="8">
    <source>
        <dbReference type="EMBL" id="KZS42605.1"/>
    </source>
</evidence>
<evidence type="ECO:0000256" key="1">
    <source>
        <dbReference type="ARBA" id="ARBA00004651"/>
    </source>
</evidence>
<dbReference type="InterPro" id="IPR051791">
    <property type="entry name" value="Pra-immunoreactive"/>
</dbReference>
<dbReference type="Proteomes" id="UP000076715">
    <property type="component" value="Unassembled WGS sequence"/>
</dbReference>
<evidence type="ECO:0000256" key="2">
    <source>
        <dbReference type="ARBA" id="ARBA00022475"/>
    </source>
</evidence>
<comment type="caution">
    <text evidence="8">The sequence shown here is derived from an EMBL/GenBank/DDBJ whole genome shotgun (WGS) entry which is preliminary data.</text>
</comment>
<evidence type="ECO:0000256" key="3">
    <source>
        <dbReference type="ARBA" id="ARBA00022692"/>
    </source>
</evidence>
<proteinExistence type="predicted"/>
<evidence type="ECO:0000256" key="4">
    <source>
        <dbReference type="ARBA" id="ARBA00022989"/>
    </source>
</evidence>
<evidence type="ECO:0000256" key="5">
    <source>
        <dbReference type="ARBA" id="ARBA00023136"/>
    </source>
</evidence>
<evidence type="ECO:0000313" key="9">
    <source>
        <dbReference type="Proteomes" id="UP000076715"/>
    </source>
</evidence>
<accession>A0A163CNQ5</accession>
<dbReference type="STRING" id="1642818.AWE51_03935"/>
<feature type="transmembrane region" description="Helical" evidence="6">
    <location>
        <begin position="18"/>
        <end position="37"/>
    </location>
</feature>
<dbReference type="OrthoDB" id="982116at2"/>
<dbReference type="GO" id="GO:0005886">
    <property type="term" value="C:plasma membrane"/>
    <property type="evidence" value="ECO:0007669"/>
    <property type="project" value="UniProtKB-SubCell"/>
</dbReference>
<protein>
    <recommendedName>
        <fullName evidence="7">RDD domain-containing protein</fullName>
    </recommendedName>
</protein>
<feature type="transmembrane region" description="Helical" evidence="6">
    <location>
        <begin position="49"/>
        <end position="70"/>
    </location>
</feature>